<sequence>MNRNDLAALLAEKHELSKAAAARMLDTVIDTLCTELKKGKPVAISGFGSFKLGQRAARVGRNPSTGDKIKIAARKLVKFTPSTALAGLVDPKFAKARAEKAAAKQAAKAPAKKASAKAAAPAKKASAKTAAAPVKTAAPAKKAAAAPAKKAAAKAPATKAAANASAAPAKAPAKKAAAKKAAAKKA</sequence>
<accession>A0A848F5B8</accession>
<dbReference type="PROSITE" id="PS00045">
    <property type="entry name" value="HISTONE_LIKE"/>
    <property type="match status" value="1"/>
</dbReference>
<dbReference type="Gene3D" id="4.10.520.10">
    <property type="entry name" value="IHF-like DNA-binding proteins"/>
    <property type="match status" value="1"/>
</dbReference>
<dbReference type="GO" id="GO:0030527">
    <property type="term" value="F:structural constituent of chromatin"/>
    <property type="evidence" value="ECO:0007669"/>
    <property type="project" value="InterPro"/>
</dbReference>
<dbReference type="Pfam" id="PF00216">
    <property type="entry name" value="Bac_DNA_binding"/>
    <property type="match status" value="1"/>
</dbReference>
<comment type="similarity">
    <text evidence="1 4">Belongs to the bacterial histone-like protein family.</text>
</comment>
<evidence type="ECO:0000313" key="6">
    <source>
        <dbReference type="EMBL" id="NML14804.1"/>
    </source>
</evidence>
<dbReference type="CDD" id="cd13831">
    <property type="entry name" value="HU"/>
    <property type="match status" value="1"/>
</dbReference>
<dbReference type="GO" id="GO:0003677">
    <property type="term" value="F:DNA binding"/>
    <property type="evidence" value="ECO:0007669"/>
    <property type="project" value="UniProtKB-KW"/>
</dbReference>
<organism evidence="6 7">
    <name type="scientific">Azohydromonas caseinilytica</name>
    <dbReference type="NCBI Taxonomy" id="2728836"/>
    <lineage>
        <taxon>Bacteria</taxon>
        <taxon>Pseudomonadati</taxon>
        <taxon>Pseudomonadota</taxon>
        <taxon>Betaproteobacteria</taxon>
        <taxon>Burkholderiales</taxon>
        <taxon>Sphaerotilaceae</taxon>
        <taxon>Azohydromonas</taxon>
    </lineage>
</organism>
<feature type="compositionally biased region" description="Basic residues" evidence="5">
    <location>
        <begin position="172"/>
        <end position="186"/>
    </location>
</feature>
<evidence type="ECO:0000256" key="4">
    <source>
        <dbReference type="RuleBase" id="RU003939"/>
    </source>
</evidence>
<dbReference type="Proteomes" id="UP000574067">
    <property type="component" value="Unassembled WGS sequence"/>
</dbReference>
<dbReference type="PANTHER" id="PTHR33175">
    <property type="entry name" value="DNA-BINDING PROTEIN HU"/>
    <property type="match status" value="1"/>
</dbReference>
<proteinExistence type="inferred from homology"/>
<feature type="compositionally biased region" description="Low complexity" evidence="5">
    <location>
        <begin position="116"/>
        <end position="171"/>
    </location>
</feature>
<evidence type="ECO:0000256" key="3">
    <source>
        <dbReference type="ARBA" id="ARBA00023125"/>
    </source>
</evidence>
<dbReference type="RefSeq" id="WP_169159718.1">
    <property type="nucleotide sequence ID" value="NZ_JABBFW010000004.1"/>
</dbReference>
<dbReference type="PANTHER" id="PTHR33175:SF3">
    <property type="entry name" value="DNA-BINDING PROTEIN HU-BETA"/>
    <property type="match status" value="1"/>
</dbReference>
<keyword evidence="3 6" id="KW-0238">DNA-binding</keyword>
<keyword evidence="7" id="KW-1185">Reference proteome</keyword>
<feature type="region of interest" description="Disordered" evidence="5">
    <location>
        <begin position="99"/>
        <end position="186"/>
    </location>
</feature>
<evidence type="ECO:0000256" key="2">
    <source>
        <dbReference type="ARBA" id="ARBA00023067"/>
    </source>
</evidence>
<keyword evidence="2" id="KW-0226">DNA condensation</keyword>
<reference evidence="6 7" key="1">
    <citation type="submission" date="2020-04" db="EMBL/GenBank/DDBJ databases">
        <title>Azohydromonas sp. isolated from soil.</title>
        <authorList>
            <person name="Dahal R.H."/>
        </authorList>
    </citation>
    <scope>NUCLEOTIDE SEQUENCE [LARGE SCALE GENOMIC DNA]</scope>
    <source>
        <strain evidence="6 7">G-1-1-14</strain>
    </source>
</reference>
<dbReference type="InterPro" id="IPR000119">
    <property type="entry name" value="Hist_DNA-bd"/>
</dbReference>
<evidence type="ECO:0000313" key="7">
    <source>
        <dbReference type="Proteomes" id="UP000574067"/>
    </source>
</evidence>
<dbReference type="InterPro" id="IPR010992">
    <property type="entry name" value="IHF-like_DNA-bd_dom_sf"/>
</dbReference>
<dbReference type="SUPFAM" id="SSF47729">
    <property type="entry name" value="IHF-like DNA-binding proteins"/>
    <property type="match status" value="1"/>
</dbReference>
<evidence type="ECO:0000256" key="1">
    <source>
        <dbReference type="ARBA" id="ARBA00010529"/>
    </source>
</evidence>
<protein>
    <submittedName>
        <fullName evidence="6">HU family DNA-binding protein</fullName>
    </submittedName>
</protein>
<comment type="caution">
    <text evidence="6">The sequence shown here is derived from an EMBL/GenBank/DDBJ whole genome shotgun (WGS) entry which is preliminary data.</text>
</comment>
<evidence type="ECO:0000256" key="5">
    <source>
        <dbReference type="SAM" id="MobiDB-lite"/>
    </source>
</evidence>
<dbReference type="InterPro" id="IPR020816">
    <property type="entry name" value="Histone-like_DNA-bd_CS"/>
</dbReference>
<dbReference type="AlphaFoldDB" id="A0A848F5B8"/>
<name>A0A848F5B8_9BURK</name>
<dbReference type="GO" id="GO:0030261">
    <property type="term" value="P:chromosome condensation"/>
    <property type="evidence" value="ECO:0007669"/>
    <property type="project" value="UniProtKB-KW"/>
</dbReference>
<dbReference type="EMBL" id="JABBFW010000004">
    <property type="protein sequence ID" value="NML14804.1"/>
    <property type="molecule type" value="Genomic_DNA"/>
</dbReference>
<dbReference type="PRINTS" id="PR01727">
    <property type="entry name" value="DNABINDINGHU"/>
</dbReference>
<dbReference type="SMART" id="SM00411">
    <property type="entry name" value="BHL"/>
    <property type="match status" value="1"/>
</dbReference>
<gene>
    <name evidence="6" type="ORF">HHL10_07435</name>
</gene>